<evidence type="ECO:0000256" key="1">
    <source>
        <dbReference type="ARBA" id="ARBA00022441"/>
    </source>
</evidence>
<dbReference type="Pfam" id="PF13415">
    <property type="entry name" value="Beta-prop_FBX42"/>
    <property type="match status" value="1"/>
</dbReference>
<protein>
    <recommendedName>
        <fullName evidence="6">Acyl-CoA-binding domain-containing protein 4-like</fullName>
    </recommendedName>
</protein>
<evidence type="ECO:0000256" key="3">
    <source>
        <dbReference type="SAM" id="MobiDB-lite"/>
    </source>
</evidence>
<accession>A0A0N8JZC0</accession>
<name>A0A0N8JZC0_SCLFO</name>
<gene>
    <name evidence="4" type="ORF">Z043_112372</name>
</gene>
<keyword evidence="2" id="KW-0677">Repeat</keyword>
<dbReference type="PANTHER" id="PTHR46093:SF19">
    <property type="entry name" value="RAB9 EFFECTOR PROTEIN WITH KELCH MOTIFS-LIKE"/>
    <property type="match status" value="1"/>
</dbReference>
<dbReference type="Proteomes" id="UP000034805">
    <property type="component" value="Unassembled WGS sequence"/>
</dbReference>
<proteinExistence type="predicted"/>
<sequence>MEKVRFYALWSLRDVPREFIGRSGRPCYQTQLQLPLQLPLPEHLLVFGVGNWKYPSAPASVTVAVSVSRELQPQVIGSLSPQARCLMWDGDWRVDLQSAAMEKAERGVCGKIVLSVCGGVQPSLIGSTPSPASSGKRLTPDWRSGEQVNTPNCTDIEENRSPSVSYAELKSSKTETEDCSQESGKLCVSHMDKTVRQTVVSRRETLLGNSQELGIFQESSQTSSPRKRRQSLEGVQANIEKSTARLKKKCCEGSVSRAVCPSKRWCHTMCLSDAETAILIGGEAMEQAISTDSIWKLELDSDFWFPMGSTGSVPAPSCSRGLSATYDPENKAIYVYGGLKEDRRHNDIYVLDTLTWKWKLVTAKGTVPALAYHSATIYRKELFVFGGVQPSRCPLGRTCSNTLYIFNPEFGLWYQPIVEGDRPLPRFGHSATLLSNKLIIFGGRKTAAYFNDLHILDLGFMEYTAAKYEDLPPLPRGFHAAVPVGDNRVLISGGCSALGALQDAHLFNLDTCSWSAVCCPTLCSKPRAGHSMIVLGGAPTGCEREQDQTGSACCIVLVFGGSDCFGTFYDDIFKCAVKLPGAVGGRTGSGDFEP</sequence>
<comment type="caution">
    <text evidence="4">The sequence shown here is derived from an EMBL/GenBank/DDBJ whole genome shotgun (WGS) entry which is preliminary data.</text>
</comment>
<dbReference type="InterPro" id="IPR015915">
    <property type="entry name" value="Kelch-typ_b-propeller"/>
</dbReference>
<reference evidence="4 5" key="1">
    <citation type="submission" date="2015-08" db="EMBL/GenBank/DDBJ databases">
        <title>The genome of the Asian arowana (Scleropages formosus).</title>
        <authorList>
            <person name="Tan M.H."/>
            <person name="Gan H.M."/>
            <person name="Croft L.J."/>
            <person name="Austin C.M."/>
        </authorList>
    </citation>
    <scope>NUCLEOTIDE SEQUENCE [LARGE SCALE GENOMIC DNA]</scope>
    <source>
        <strain evidence="4">Aro1</strain>
    </source>
</reference>
<keyword evidence="1" id="KW-0880">Kelch repeat</keyword>
<dbReference type="SUPFAM" id="SSF117281">
    <property type="entry name" value="Kelch motif"/>
    <property type="match status" value="1"/>
</dbReference>
<dbReference type="EMBL" id="JARO02004218">
    <property type="protein sequence ID" value="KPP68913.1"/>
    <property type="molecule type" value="Genomic_DNA"/>
</dbReference>
<evidence type="ECO:0000313" key="5">
    <source>
        <dbReference type="Proteomes" id="UP000034805"/>
    </source>
</evidence>
<dbReference type="STRING" id="113540.ENSSFOP00015025951"/>
<evidence type="ECO:0000313" key="4">
    <source>
        <dbReference type="EMBL" id="KPP68913.1"/>
    </source>
</evidence>
<dbReference type="Gene3D" id="2.120.10.80">
    <property type="entry name" value="Kelch-type beta propeller"/>
    <property type="match status" value="2"/>
</dbReference>
<evidence type="ECO:0008006" key="6">
    <source>
        <dbReference type="Google" id="ProtNLM"/>
    </source>
</evidence>
<organism evidence="4 5">
    <name type="scientific">Scleropages formosus</name>
    <name type="common">Asian bonytongue</name>
    <name type="synonym">Osteoglossum formosum</name>
    <dbReference type="NCBI Taxonomy" id="113540"/>
    <lineage>
        <taxon>Eukaryota</taxon>
        <taxon>Metazoa</taxon>
        <taxon>Chordata</taxon>
        <taxon>Craniata</taxon>
        <taxon>Vertebrata</taxon>
        <taxon>Euteleostomi</taxon>
        <taxon>Actinopterygii</taxon>
        <taxon>Neopterygii</taxon>
        <taxon>Teleostei</taxon>
        <taxon>Osteoglossocephala</taxon>
        <taxon>Osteoglossomorpha</taxon>
        <taxon>Osteoglossiformes</taxon>
        <taxon>Osteoglossidae</taxon>
        <taxon>Scleropages</taxon>
    </lineage>
</organism>
<evidence type="ECO:0000256" key="2">
    <source>
        <dbReference type="ARBA" id="ARBA00022737"/>
    </source>
</evidence>
<feature type="region of interest" description="Disordered" evidence="3">
    <location>
        <begin position="125"/>
        <end position="164"/>
    </location>
</feature>
<dbReference type="PANTHER" id="PTHR46093">
    <property type="entry name" value="ACYL-COA-BINDING DOMAIN-CONTAINING PROTEIN 5"/>
    <property type="match status" value="1"/>
</dbReference>
<dbReference type="AlphaFoldDB" id="A0A0N8JZC0"/>